<dbReference type="SUPFAM" id="SSF75169">
    <property type="entry name" value="DsrEFH-like"/>
    <property type="match status" value="1"/>
</dbReference>
<name>A0A1H3PGQ9_9BACT</name>
<feature type="chain" id="PRO_5045901937" evidence="1">
    <location>
        <begin position="22"/>
        <end position="182"/>
    </location>
</feature>
<sequence>MTQITKISVLAGMFFFLLAQASFSQNAQFPIVKGHGGIYEIPDATENPDPNAVYKIIVDLTFSAEDPTKVNRMVDNIARMINLHGLAGTPKENIKVKVVVHGGAIFTVLKDEAYEKLYGVKNPNLDVFKALQESGVEVYICGQSLVARALRTSDVWEGTQIALSALTTLTTYIPQGYVYFKF</sequence>
<evidence type="ECO:0000313" key="2">
    <source>
        <dbReference type="EMBL" id="SDZ00005.1"/>
    </source>
</evidence>
<feature type="signal peptide" evidence="1">
    <location>
        <begin position="1"/>
        <end position="21"/>
    </location>
</feature>
<protein>
    <submittedName>
        <fullName evidence="2">Intracellular sulfur oxidation protein, DsrE/DsrF family</fullName>
    </submittedName>
</protein>
<keyword evidence="1" id="KW-0732">Signal</keyword>
<proteinExistence type="predicted"/>
<keyword evidence="3" id="KW-1185">Reference proteome</keyword>
<dbReference type="PANTHER" id="PTHR37691">
    <property type="entry name" value="BLR3518 PROTEIN"/>
    <property type="match status" value="1"/>
</dbReference>
<dbReference type="Pfam" id="PF02635">
    <property type="entry name" value="DsrE"/>
    <property type="match status" value="1"/>
</dbReference>
<dbReference type="Proteomes" id="UP000199663">
    <property type="component" value="Unassembled WGS sequence"/>
</dbReference>
<dbReference type="EMBL" id="FNQC01000004">
    <property type="protein sequence ID" value="SDZ00005.1"/>
    <property type="molecule type" value="Genomic_DNA"/>
</dbReference>
<reference evidence="2 3" key="1">
    <citation type="submission" date="2016-10" db="EMBL/GenBank/DDBJ databases">
        <authorList>
            <person name="Varghese N."/>
            <person name="Submissions S."/>
        </authorList>
    </citation>
    <scope>NUCLEOTIDE SEQUENCE [LARGE SCALE GENOMIC DNA]</scope>
    <source>
        <strain evidence="2 3">DSM 17997</strain>
    </source>
</reference>
<accession>A0A1H3PGQ9</accession>
<dbReference type="InterPro" id="IPR027396">
    <property type="entry name" value="DsrEFH-like"/>
</dbReference>
<dbReference type="PANTHER" id="PTHR37691:SF1">
    <property type="entry name" value="BLR3518 PROTEIN"/>
    <property type="match status" value="1"/>
</dbReference>
<dbReference type="InterPro" id="IPR003787">
    <property type="entry name" value="Sulphur_relay_DsrE/F-like"/>
</dbReference>
<dbReference type="RefSeq" id="WP_026333646.1">
    <property type="nucleotide sequence ID" value="NZ_FNQC01000004.1"/>
</dbReference>
<organism evidence="2 3">
    <name type="scientific">Rhodonellum ikkaensis</name>
    <dbReference type="NCBI Taxonomy" id="336829"/>
    <lineage>
        <taxon>Bacteria</taxon>
        <taxon>Pseudomonadati</taxon>
        <taxon>Bacteroidota</taxon>
        <taxon>Cytophagia</taxon>
        <taxon>Cytophagales</taxon>
        <taxon>Cytophagaceae</taxon>
        <taxon>Rhodonellum</taxon>
    </lineage>
</organism>
<dbReference type="Gene3D" id="3.40.1260.10">
    <property type="entry name" value="DsrEFH-like"/>
    <property type="match status" value="1"/>
</dbReference>
<evidence type="ECO:0000256" key="1">
    <source>
        <dbReference type="SAM" id="SignalP"/>
    </source>
</evidence>
<evidence type="ECO:0000313" key="3">
    <source>
        <dbReference type="Proteomes" id="UP000199663"/>
    </source>
</evidence>
<comment type="caution">
    <text evidence="2">The sequence shown here is derived from an EMBL/GenBank/DDBJ whole genome shotgun (WGS) entry which is preliminary data.</text>
</comment>
<gene>
    <name evidence="2" type="ORF">SAMN05444412_104249</name>
</gene>